<name>A0A7J0F7Z7_9ERIC</name>
<dbReference type="EMBL" id="BJWL01000010">
    <property type="protein sequence ID" value="GFY94824.1"/>
    <property type="molecule type" value="Genomic_DNA"/>
</dbReference>
<reference evidence="2 3" key="1">
    <citation type="submission" date="2019-07" db="EMBL/GenBank/DDBJ databases">
        <title>De Novo Assembly of kiwifruit Actinidia rufa.</title>
        <authorList>
            <person name="Sugita-Konishi S."/>
            <person name="Sato K."/>
            <person name="Mori E."/>
            <person name="Abe Y."/>
            <person name="Kisaki G."/>
            <person name="Hamano K."/>
            <person name="Suezawa K."/>
            <person name="Otani M."/>
            <person name="Fukuda T."/>
            <person name="Manabe T."/>
            <person name="Gomi K."/>
            <person name="Tabuchi M."/>
            <person name="Akimitsu K."/>
            <person name="Kataoka I."/>
        </authorList>
    </citation>
    <scope>NUCLEOTIDE SEQUENCE [LARGE SCALE GENOMIC DNA]</scope>
    <source>
        <strain evidence="3">cv. Fuchu</strain>
    </source>
</reference>
<organism evidence="2 3">
    <name type="scientific">Actinidia rufa</name>
    <dbReference type="NCBI Taxonomy" id="165716"/>
    <lineage>
        <taxon>Eukaryota</taxon>
        <taxon>Viridiplantae</taxon>
        <taxon>Streptophyta</taxon>
        <taxon>Embryophyta</taxon>
        <taxon>Tracheophyta</taxon>
        <taxon>Spermatophyta</taxon>
        <taxon>Magnoliopsida</taxon>
        <taxon>eudicotyledons</taxon>
        <taxon>Gunneridae</taxon>
        <taxon>Pentapetalae</taxon>
        <taxon>asterids</taxon>
        <taxon>Ericales</taxon>
        <taxon>Actinidiaceae</taxon>
        <taxon>Actinidia</taxon>
    </lineage>
</organism>
<dbReference type="AlphaFoldDB" id="A0A7J0F7Z7"/>
<feature type="compositionally biased region" description="Basic and acidic residues" evidence="1">
    <location>
        <begin position="213"/>
        <end position="222"/>
    </location>
</feature>
<accession>A0A7J0F7Z7</accession>
<proteinExistence type="predicted"/>
<sequence>MESQIEYWIQAVLTTCAEIEKCSTYAACDGCIWMANNMSSRVVGKVSVRFCMADGRSVTWTEFSRKIRRCYGKRKLESYNDWRGVSRQVELLSDMSPVVLARRLDKGNNRCIEVRKASAGVPRGFGARSSEKGDQVDFEKLYSEGRGDAEASLFCSRFDQWRRSLHLCAQGQRDGVTTTRKVTYFAAHPGGGVRHPSGGLQGTSSYGGAGSEAVRKDRKDNLKISNYPPVGWRGRLLSPVHLDESKPT</sequence>
<keyword evidence="3" id="KW-1185">Reference proteome</keyword>
<evidence type="ECO:0000313" key="2">
    <source>
        <dbReference type="EMBL" id="GFY94824.1"/>
    </source>
</evidence>
<protein>
    <submittedName>
        <fullName evidence="2">Uncharacterized protein</fullName>
    </submittedName>
</protein>
<comment type="caution">
    <text evidence="2">The sequence shown here is derived from an EMBL/GenBank/DDBJ whole genome shotgun (WGS) entry which is preliminary data.</text>
</comment>
<dbReference type="Proteomes" id="UP000585474">
    <property type="component" value="Unassembled WGS sequence"/>
</dbReference>
<gene>
    <name evidence="2" type="ORF">Acr_10g0002090</name>
</gene>
<feature type="region of interest" description="Disordered" evidence="1">
    <location>
        <begin position="188"/>
        <end position="225"/>
    </location>
</feature>
<evidence type="ECO:0000313" key="3">
    <source>
        <dbReference type="Proteomes" id="UP000585474"/>
    </source>
</evidence>
<evidence type="ECO:0000256" key="1">
    <source>
        <dbReference type="SAM" id="MobiDB-lite"/>
    </source>
</evidence>
<dbReference type="OrthoDB" id="117847at2759"/>
<feature type="compositionally biased region" description="Gly residues" evidence="1">
    <location>
        <begin position="189"/>
        <end position="210"/>
    </location>
</feature>